<dbReference type="PANTHER" id="PTHR34706:SF3">
    <property type="entry name" value="ANKYRIN REPEAT PROTEIN (AFU_ORTHOLOGUE AFUA_7G06200)"/>
    <property type="match status" value="1"/>
</dbReference>
<proteinExistence type="predicted"/>
<sequence>MDPEWGDESEASTVGDEQEDTINEIVAEVIDQFLTEFSRQLGIRQPEDSSPPRSLEPKVPETEEEYREYVWSYIENKLRSYYQPGDQYVEEIVKSAAVRARSLTQKYELKAETTPKLAIMALYDFVILCDDSKSMRKDRGTRIRALEETCQRVAEIASAVHEQDVYLRFLNNAEDRHLNKLSPNEIQGQMKKIKYSGLTRLGTVLRTKIVEPLIYDPVINGLSAKPVITIVVTDGRRLSELSMQPAGAVFLISRVGNDANAETFLSNLKMNEELQEMLYCCQDQLDERREVFRRAGKDGRYSSYLIELFVAALDSQAR</sequence>
<protein>
    <recommendedName>
        <fullName evidence="4">VWFA domain-containing protein</fullName>
    </recommendedName>
</protein>
<dbReference type="Proteomes" id="UP000253845">
    <property type="component" value="Unassembled WGS sequence"/>
</dbReference>
<evidence type="ECO:0000313" key="2">
    <source>
        <dbReference type="EMBL" id="RDH19743.1"/>
    </source>
</evidence>
<feature type="region of interest" description="Disordered" evidence="1">
    <location>
        <begin position="1"/>
        <end position="21"/>
    </location>
</feature>
<dbReference type="VEuPathDB" id="FungiDB:M747DRAFT_351904"/>
<dbReference type="EMBL" id="KZ851917">
    <property type="protein sequence ID" value="RDH19743.1"/>
    <property type="molecule type" value="Genomic_DNA"/>
</dbReference>
<feature type="region of interest" description="Disordered" evidence="1">
    <location>
        <begin position="41"/>
        <end position="61"/>
    </location>
</feature>
<evidence type="ECO:0008006" key="4">
    <source>
        <dbReference type="Google" id="ProtNLM"/>
    </source>
</evidence>
<reference evidence="2 3" key="1">
    <citation type="submission" date="2018-07" db="EMBL/GenBank/DDBJ databases">
        <title>Section-level genome sequencing of Aspergillus section Nigri to investigate inter- and intra-species variation.</title>
        <authorList>
            <consortium name="DOE Joint Genome Institute"/>
            <person name="Vesth T.C."/>
            <person name="Nybo J.L."/>
            <person name="Theobald S."/>
            <person name="Frisvad J.C."/>
            <person name="Larsen T.O."/>
            <person name="Nielsen K.F."/>
            <person name="Hoof J.B."/>
            <person name="Brandl J."/>
            <person name="Salamov A."/>
            <person name="Riley R."/>
            <person name="Gladden J.M."/>
            <person name="Phatale P."/>
            <person name="Nielsen M.T."/>
            <person name="Lyhne E.K."/>
            <person name="Kogle M.E."/>
            <person name="Strasser K."/>
            <person name="McDonnell E."/>
            <person name="Barry K."/>
            <person name="Clum A."/>
            <person name="Chen C."/>
            <person name="Nolan M."/>
            <person name="Sandor L."/>
            <person name="Kuo A."/>
            <person name="Lipzen A."/>
            <person name="Hainaut M."/>
            <person name="Drula E."/>
            <person name="Tsang A."/>
            <person name="Magnuson J.K."/>
            <person name="Henrissat B."/>
            <person name="Wiebenga A."/>
            <person name="Simmons B.A."/>
            <person name="Makela M.R."/>
            <person name="De vries R.P."/>
            <person name="Grigoriev I.V."/>
            <person name="Mortensen U.H."/>
            <person name="Baker S.E."/>
            <person name="Andersen M.R."/>
        </authorList>
    </citation>
    <scope>NUCLEOTIDE SEQUENCE [LARGE SCALE GENOMIC DNA]</scope>
    <source>
        <strain evidence="2 3">ATCC 13496</strain>
    </source>
</reference>
<dbReference type="PANTHER" id="PTHR34706">
    <property type="entry name" value="SLR1338 PROTEIN"/>
    <property type="match status" value="1"/>
</dbReference>
<gene>
    <name evidence="2" type="ORF">M747DRAFT_351904</name>
</gene>
<accession>A0A370BW60</accession>
<evidence type="ECO:0000313" key="3">
    <source>
        <dbReference type="Proteomes" id="UP000253845"/>
    </source>
</evidence>
<dbReference type="AlphaFoldDB" id="A0A370BW60"/>
<evidence type="ECO:0000256" key="1">
    <source>
        <dbReference type="SAM" id="MobiDB-lite"/>
    </source>
</evidence>
<name>A0A370BW60_ASPNG</name>
<organism evidence="2 3">
    <name type="scientific">Aspergillus niger ATCC 13496</name>
    <dbReference type="NCBI Taxonomy" id="1353008"/>
    <lineage>
        <taxon>Eukaryota</taxon>
        <taxon>Fungi</taxon>
        <taxon>Dikarya</taxon>
        <taxon>Ascomycota</taxon>
        <taxon>Pezizomycotina</taxon>
        <taxon>Eurotiomycetes</taxon>
        <taxon>Eurotiomycetidae</taxon>
        <taxon>Eurotiales</taxon>
        <taxon>Aspergillaceae</taxon>
        <taxon>Aspergillus</taxon>
        <taxon>Aspergillus subgen. Circumdati</taxon>
    </lineage>
</organism>